<keyword evidence="9" id="KW-0493">Microtubule</keyword>
<evidence type="ECO:0000256" key="15">
    <source>
        <dbReference type="ARBA" id="ARBA00030453"/>
    </source>
</evidence>
<feature type="compositionally biased region" description="Basic and acidic residues" evidence="16">
    <location>
        <begin position="33"/>
        <end position="43"/>
    </location>
</feature>
<keyword evidence="13" id="KW-0539">Nucleus</keyword>
<dbReference type="GO" id="GO:1990758">
    <property type="term" value="P:mitotic sister chromatid biorientation"/>
    <property type="evidence" value="ECO:0007669"/>
    <property type="project" value="TreeGrafter"/>
</dbReference>
<evidence type="ECO:0000256" key="13">
    <source>
        <dbReference type="ARBA" id="ARBA00023242"/>
    </source>
</evidence>
<comment type="subcellular location">
    <subcellularLocation>
        <location evidence="3">Chromosome</location>
        <location evidence="3">Centromere</location>
        <location evidence="3">Kinetochore</location>
    </subcellularLocation>
    <subcellularLocation>
        <location evidence="2">Cytoplasm</location>
        <location evidence="2">Cytoskeleton</location>
        <location evidence="2">Spindle</location>
    </subcellularLocation>
    <subcellularLocation>
        <location evidence="1">Nucleus</location>
    </subcellularLocation>
</comment>
<dbReference type="Pfam" id="PF08653">
    <property type="entry name" value="DASH_Dam1"/>
    <property type="match status" value="1"/>
</dbReference>
<evidence type="ECO:0000256" key="11">
    <source>
        <dbReference type="ARBA" id="ARBA00022838"/>
    </source>
</evidence>
<evidence type="ECO:0000256" key="12">
    <source>
        <dbReference type="ARBA" id="ARBA00023212"/>
    </source>
</evidence>
<gene>
    <name evidence="17" type="ORF">E0L32_002638</name>
</gene>
<dbReference type="PANTHER" id="PTHR28113">
    <property type="entry name" value="DASH COMPLEX SUBUNIT DAM1"/>
    <property type="match status" value="1"/>
</dbReference>
<evidence type="ECO:0000256" key="4">
    <source>
        <dbReference type="ARBA" id="ARBA00010073"/>
    </source>
</evidence>
<feature type="compositionally biased region" description="Low complexity" evidence="16">
    <location>
        <begin position="211"/>
        <end position="227"/>
    </location>
</feature>
<comment type="similarity">
    <text evidence="5">Belongs to the UPF0235 family.</text>
</comment>
<evidence type="ECO:0000256" key="5">
    <source>
        <dbReference type="ARBA" id="ARBA00010364"/>
    </source>
</evidence>
<dbReference type="NCBIfam" id="TIGR00251">
    <property type="entry name" value="DUF167 family protein"/>
    <property type="match status" value="1"/>
</dbReference>
<evidence type="ECO:0000256" key="6">
    <source>
        <dbReference type="ARBA" id="ARBA00020497"/>
    </source>
</evidence>
<evidence type="ECO:0000256" key="10">
    <source>
        <dbReference type="ARBA" id="ARBA00022829"/>
    </source>
</evidence>
<evidence type="ECO:0000256" key="16">
    <source>
        <dbReference type="SAM" id="MobiDB-lite"/>
    </source>
</evidence>
<dbReference type="GO" id="GO:0044732">
    <property type="term" value="C:mitotic spindle pole body"/>
    <property type="evidence" value="ECO:0007669"/>
    <property type="project" value="TreeGrafter"/>
</dbReference>
<dbReference type="Pfam" id="PF02594">
    <property type="entry name" value="DUF167"/>
    <property type="match status" value="1"/>
</dbReference>
<keyword evidence="14" id="KW-0137">Centromere</keyword>
<evidence type="ECO:0000256" key="7">
    <source>
        <dbReference type="ARBA" id="ARBA00022454"/>
    </source>
</evidence>
<dbReference type="HAMAP" id="MF_00634">
    <property type="entry name" value="UPF0235"/>
    <property type="match status" value="1"/>
</dbReference>
<comment type="caution">
    <text evidence="17">The sequence shown here is derived from an EMBL/GenBank/DDBJ whole genome shotgun (WGS) entry which is preliminary data.</text>
</comment>
<evidence type="ECO:0000256" key="8">
    <source>
        <dbReference type="ARBA" id="ARBA00022490"/>
    </source>
</evidence>
<dbReference type="Proteomes" id="UP000319257">
    <property type="component" value="Unassembled WGS sequence"/>
</dbReference>
<dbReference type="GeneID" id="41970085"/>
<feature type="compositionally biased region" description="Polar residues" evidence="16">
    <location>
        <begin position="166"/>
        <end position="194"/>
    </location>
</feature>
<dbReference type="RefSeq" id="XP_030999840.1">
    <property type="nucleotide sequence ID" value="XM_031136849.1"/>
</dbReference>
<protein>
    <recommendedName>
        <fullName evidence="6">DASH complex subunit DAM1</fullName>
    </recommendedName>
    <alternativeName>
        <fullName evidence="15">Outer kinetochore protein DAM1</fullName>
    </alternativeName>
</protein>
<keyword evidence="18" id="KW-1185">Reference proteome</keyword>
<dbReference type="AlphaFoldDB" id="A0A507BKW6"/>
<proteinExistence type="inferred from homology"/>
<dbReference type="OrthoDB" id="5586015at2759"/>
<keyword evidence="8" id="KW-0963">Cytoplasm</keyword>
<evidence type="ECO:0000256" key="9">
    <source>
        <dbReference type="ARBA" id="ARBA00022701"/>
    </source>
</evidence>
<feature type="region of interest" description="Disordered" evidence="16">
    <location>
        <begin position="1"/>
        <end position="50"/>
    </location>
</feature>
<evidence type="ECO:0000256" key="3">
    <source>
        <dbReference type="ARBA" id="ARBA00004629"/>
    </source>
</evidence>
<dbReference type="GO" id="GO:0042729">
    <property type="term" value="C:DASH complex"/>
    <property type="evidence" value="ECO:0007669"/>
    <property type="project" value="InterPro"/>
</dbReference>
<evidence type="ECO:0000256" key="1">
    <source>
        <dbReference type="ARBA" id="ARBA00004123"/>
    </source>
</evidence>
<evidence type="ECO:0000256" key="2">
    <source>
        <dbReference type="ARBA" id="ARBA00004186"/>
    </source>
</evidence>
<feature type="compositionally biased region" description="Low complexity" evidence="16">
    <location>
        <begin position="20"/>
        <end position="32"/>
    </location>
</feature>
<dbReference type="Gene3D" id="3.30.1200.10">
    <property type="entry name" value="YggU-like"/>
    <property type="match status" value="1"/>
</dbReference>
<dbReference type="InParanoid" id="A0A507BKW6"/>
<dbReference type="EMBL" id="SKBQ01000011">
    <property type="protein sequence ID" value="TPX18129.1"/>
    <property type="molecule type" value="Genomic_DNA"/>
</dbReference>
<sequence>MSSEDQPSARKRSTSRTRTSRPTTPLRPSSRSSFRESARESVHGDAPFPLNTFEPAFAELSDAMADLEANMMHFQLMHESLARFSESFASFMYGLNMNAFCVDFPEATQGPIAESFRRARQQQDEQGESGAGQSIHPPHARQPLTCMAETQRPTEKHTGEADGETTFMTTDTSFVENPPTSSKATPTSRYQTPRASRMPAPTTRAGGGSRGTANSRGGSRVSKVSSRCPPASPFSPTAAHELAAFFHGPSPAAMSTSAVRYVTGTKKNPLGLVYLQCHVKPGASKSREGVTALTDEAVEVCIAAQAQDGEANKATLALLSKVLGRPKSDLRIARGMKSRDKTIVVEGMSPESNPEDLVDAVQALLLQAAESTK</sequence>
<keyword evidence="11" id="KW-0995">Kinetochore</keyword>
<dbReference type="STRING" id="1093900.A0A507BKW6"/>
<dbReference type="InterPro" id="IPR003746">
    <property type="entry name" value="DUF167"/>
</dbReference>
<evidence type="ECO:0000313" key="18">
    <source>
        <dbReference type="Proteomes" id="UP000319257"/>
    </source>
</evidence>
<feature type="region of interest" description="Disordered" evidence="16">
    <location>
        <begin position="116"/>
        <end position="234"/>
    </location>
</feature>
<keyword evidence="10" id="KW-0159">Chromosome partition</keyword>
<keyword evidence="7" id="KW-0158">Chromosome</keyword>
<dbReference type="SMART" id="SM01152">
    <property type="entry name" value="DUF167"/>
    <property type="match status" value="1"/>
</dbReference>
<dbReference type="InterPro" id="IPR013962">
    <property type="entry name" value="DASH_Dam1"/>
</dbReference>
<comment type="similarity">
    <text evidence="4">Belongs to the DASH complex DAM1 family.</text>
</comment>
<keyword evidence="12" id="KW-0206">Cytoskeleton</keyword>
<reference evidence="17 18" key="1">
    <citation type="submission" date="2019-06" db="EMBL/GenBank/DDBJ databases">
        <title>Draft genome sequence of the filamentous fungus Phialemoniopsis curvata isolated from diesel fuel.</title>
        <authorList>
            <person name="Varaljay V.A."/>
            <person name="Lyon W.J."/>
            <person name="Crouch A.L."/>
            <person name="Drake C.E."/>
            <person name="Hollomon J.M."/>
            <person name="Nadeau L.J."/>
            <person name="Nunn H.S."/>
            <person name="Stevenson B.S."/>
            <person name="Bojanowski C.L."/>
            <person name="Crookes-Goodson W.J."/>
        </authorList>
    </citation>
    <scope>NUCLEOTIDE SEQUENCE [LARGE SCALE GENOMIC DNA]</scope>
    <source>
        <strain evidence="17 18">D216</strain>
    </source>
</reference>
<dbReference type="PANTHER" id="PTHR28113:SF1">
    <property type="entry name" value="DASH COMPLEX SUBUNIT DAM1"/>
    <property type="match status" value="1"/>
</dbReference>
<organism evidence="17 18">
    <name type="scientific">Thyridium curvatum</name>
    <dbReference type="NCBI Taxonomy" id="1093900"/>
    <lineage>
        <taxon>Eukaryota</taxon>
        <taxon>Fungi</taxon>
        <taxon>Dikarya</taxon>
        <taxon>Ascomycota</taxon>
        <taxon>Pezizomycotina</taxon>
        <taxon>Sordariomycetes</taxon>
        <taxon>Sordariomycetidae</taxon>
        <taxon>Thyridiales</taxon>
        <taxon>Thyridiaceae</taxon>
        <taxon>Thyridium</taxon>
    </lineage>
</organism>
<dbReference type="GO" id="GO:1990537">
    <property type="term" value="C:mitotic spindle polar microtubule"/>
    <property type="evidence" value="ECO:0007669"/>
    <property type="project" value="TreeGrafter"/>
</dbReference>
<feature type="compositionally biased region" description="Basic residues" evidence="16">
    <location>
        <begin position="9"/>
        <end position="19"/>
    </location>
</feature>
<accession>A0A507BKW6</accession>
<dbReference type="SUPFAM" id="SSF69786">
    <property type="entry name" value="YggU-like"/>
    <property type="match status" value="1"/>
</dbReference>
<evidence type="ECO:0000313" key="17">
    <source>
        <dbReference type="EMBL" id="TPX18129.1"/>
    </source>
</evidence>
<name>A0A507BKW6_9PEZI</name>
<dbReference type="InterPro" id="IPR036591">
    <property type="entry name" value="YggU-like_sf"/>
</dbReference>
<evidence type="ECO:0000256" key="14">
    <source>
        <dbReference type="ARBA" id="ARBA00023328"/>
    </source>
</evidence>